<keyword evidence="2" id="KW-1185">Reference proteome</keyword>
<reference evidence="3" key="2">
    <citation type="submission" date="2025-08" db="UniProtKB">
        <authorList>
            <consortium name="RefSeq"/>
        </authorList>
    </citation>
    <scope>IDENTIFICATION</scope>
    <source>
        <tissue evidence="3">Leaf</tissue>
    </source>
</reference>
<dbReference type="InterPro" id="IPR026960">
    <property type="entry name" value="RVT-Znf"/>
</dbReference>
<protein>
    <submittedName>
        <fullName evidence="3">Uncharacterized protein LOC109132451</fullName>
    </submittedName>
</protein>
<dbReference type="GeneID" id="109132451"/>
<organism evidence="2 3">
    <name type="scientific">Camelina sativa</name>
    <name type="common">False flax</name>
    <name type="synonym">Myagrum sativum</name>
    <dbReference type="NCBI Taxonomy" id="90675"/>
    <lineage>
        <taxon>Eukaryota</taxon>
        <taxon>Viridiplantae</taxon>
        <taxon>Streptophyta</taxon>
        <taxon>Embryophyta</taxon>
        <taxon>Tracheophyta</taxon>
        <taxon>Spermatophyta</taxon>
        <taxon>Magnoliopsida</taxon>
        <taxon>eudicotyledons</taxon>
        <taxon>Gunneridae</taxon>
        <taxon>Pentapetalae</taxon>
        <taxon>rosids</taxon>
        <taxon>malvids</taxon>
        <taxon>Brassicales</taxon>
        <taxon>Brassicaceae</taxon>
        <taxon>Camelineae</taxon>
        <taxon>Camelina</taxon>
    </lineage>
</organism>
<proteinExistence type="predicted"/>
<dbReference type="Proteomes" id="UP000694864">
    <property type="component" value="Chromosome 4"/>
</dbReference>
<evidence type="ECO:0000313" key="2">
    <source>
        <dbReference type="Proteomes" id="UP000694864"/>
    </source>
</evidence>
<dbReference type="Pfam" id="PF13966">
    <property type="entry name" value="zf-RVT"/>
    <property type="match status" value="1"/>
</dbReference>
<feature type="domain" description="Reverse transcriptase zinc-binding" evidence="1">
    <location>
        <begin position="69"/>
        <end position="153"/>
    </location>
</feature>
<reference evidence="2" key="1">
    <citation type="journal article" date="2014" name="Nat. Commun.">
        <title>The emerging biofuel crop Camelina sativa retains a highly undifferentiated hexaploid genome structure.</title>
        <authorList>
            <person name="Kagale S."/>
            <person name="Koh C."/>
            <person name="Nixon J."/>
            <person name="Bollina V."/>
            <person name="Clarke W.E."/>
            <person name="Tuteja R."/>
            <person name="Spillane C."/>
            <person name="Robinson S.J."/>
            <person name="Links M.G."/>
            <person name="Clarke C."/>
            <person name="Higgins E.E."/>
            <person name="Huebert T."/>
            <person name="Sharpe A.G."/>
            <person name="Parkin I.A."/>
        </authorList>
    </citation>
    <scope>NUCLEOTIDE SEQUENCE [LARGE SCALE GENOMIC DNA]</scope>
    <source>
        <strain evidence="2">cv. DH55</strain>
    </source>
</reference>
<sequence>MHQPRGVGFGRTYLLEGQLDLVGSPLGYHRRVGSSNLRASPGGYVNLHPDAGNDIYLWKIGDGVALDTFSTSKTWSYLNPLGPRVTWYEAVWFKGRIPRHAFIVWLNSRHRLHTRDRLRSWGLVVPPICLLCNTHDESCQHLFFDCVYSSEIWLYFTTRAHVSPTVLFEDGITWLKNPCQDENTALILRLACQASVYILWKERNSLIHTNTFITAPTRLLEVKSIIRCHLDPLSRAQRISSPSDSFLVTWCNSFRRHQFVKGFQPSSIKINEGCAKF</sequence>
<evidence type="ECO:0000259" key="1">
    <source>
        <dbReference type="Pfam" id="PF13966"/>
    </source>
</evidence>
<dbReference type="PANTHER" id="PTHR33116:SF84">
    <property type="entry name" value="RNA-DIRECTED DNA POLYMERASE"/>
    <property type="match status" value="1"/>
</dbReference>
<gene>
    <name evidence="3" type="primary">LOC109132451</name>
</gene>
<dbReference type="PANTHER" id="PTHR33116">
    <property type="entry name" value="REVERSE TRANSCRIPTASE ZINC-BINDING DOMAIN-CONTAINING PROTEIN-RELATED-RELATED"/>
    <property type="match status" value="1"/>
</dbReference>
<evidence type="ECO:0000313" key="3">
    <source>
        <dbReference type="RefSeq" id="XP_019099608.1"/>
    </source>
</evidence>
<name>A0ABM1RKS0_CAMSA</name>
<dbReference type="RefSeq" id="XP_019099608.1">
    <property type="nucleotide sequence ID" value="XM_019244063.1"/>
</dbReference>
<accession>A0ABM1RKS0</accession>